<dbReference type="Proteomes" id="UP000292627">
    <property type="component" value="Unassembled WGS sequence"/>
</dbReference>
<protein>
    <submittedName>
        <fullName evidence="1">Uncharacterized protein</fullName>
    </submittedName>
</protein>
<dbReference type="OrthoDB" id="7069326at2"/>
<sequence>MKSGDVPAQPVFVTHAAAESLGIPRALYMGLTKRELFAAMAMQGVNACSEFADARVEIIAKYAVEQADALLAALEKQP</sequence>
<organism evidence="1 2">
    <name type="scientific">Pseudoxanthomonas winnipegensis</name>
    <dbReference type="NCBI Taxonomy" id="2480810"/>
    <lineage>
        <taxon>Bacteria</taxon>
        <taxon>Pseudomonadati</taxon>
        <taxon>Pseudomonadota</taxon>
        <taxon>Gammaproteobacteria</taxon>
        <taxon>Lysobacterales</taxon>
        <taxon>Lysobacteraceae</taxon>
        <taxon>Pseudoxanthomonas</taxon>
    </lineage>
</organism>
<dbReference type="AlphaFoldDB" id="A0A4Q8L5A9"/>
<dbReference type="EMBL" id="SHMC01000010">
    <property type="protein sequence ID" value="TAA20317.1"/>
    <property type="molecule type" value="Genomic_DNA"/>
</dbReference>
<name>A0A4Q8L5A9_9GAMM</name>
<gene>
    <name evidence="1" type="ORF">EA660_18170</name>
</gene>
<reference evidence="1 2" key="1">
    <citation type="submission" date="2019-02" db="EMBL/GenBank/DDBJ databases">
        <title>WGS of Pseudoxanthomonas species novum from clinical isolates.</title>
        <authorList>
            <person name="Bernier A.-M."/>
            <person name="Bernard K."/>
            <person name="Vachon A."/>
        </authorList>
    </citation>
    <scope>NUCLEOTIDE SEQUENCE [LARGE SCALE GENOMIC DNA]</scope>
    <source>
        <strain evidence="1 2">NML171200</strain>
    </source>
</reference>
<comment type="caution">
    <text evidence="1">The sequence shown here is derived from an EMBL/GenBank/DDBJ whole genome shotgun (WGS) entry which is preliminary data.</text>
</comment>
<evidence type="ECO:0000313" key="2">
    <source>
        <dbReference type="Proteomes" id="UP000292627"/>
    </source>
</evidence>
<proteinExistence type="predicted"/>
<evidence type="ECO:0000313" key="1">
    <source>
        <dbReference type="EMBL" id="TAA20317.1"/>
    </source>
</evidence>
<accession>A0A4Q8L5A9</accession>